<evidence type="ECO:0000313" key="2">
    <source>
        <dbReference type="Proteomes" id="UP001059401"/>
    </source>
</evidence>
<name>A0ABY5HTP2_9SPIR</name>
<keyword evidence="2" id="KW-1185">Reference proteome</keyword>
<protein>
    <submittedName>
        <fullName evidence="1">EVE domain-containing protein</fullName>
    </submittedName>
</protein>
<dbReference type="RefSeq" id="WP_255805617.1">
    <property type="nucleotide sequence ID" value="NZ_CP038802.1"/>
</dbReference>
<proteinExistence type="predicted"/>
<accession>A0ABY5HTP2</accession>
<dbReference type="Proteomes" id="UP001059401">
    <property type="component" value="Chromosome"/>
</dbReference>
<evidence type="ECO:0000313" key="1">
    <source>
        <dbReference type="EMBL" id="UTY27613.1"/>
    </source>
</evidence>
<sequence length="163" mass="19255">MKTIKAKKEKPILFSSEMVRAVIEGRKTETRRIAKSGKAPYKISDILYVRETWAKTKDGMYLYKADPMYKDMQPGDFGFYWKPSIHMPESAARIFLEVIKVRKEKLQDITEDGAQKEGVEKTYPFGFRTAFKKLWDRLNKKTDYNWDANPDVWVIEFKRSKLL</sequence>
<dbReference type="EMBL" id="CP038802">
    <property type="protein sequence ID" value="UTY27613.1"/>
    <property type="molecule type" value="Genomic_DNA"/>
</dbReference>
<reference evidence="1" key="1">
    <citation type="submission" date="2019-04" db="EMBL/GenBank/DDBJ databases">
        <title>Whole genome sequencing of oral phylogroup 2 treponemes.</title>
        <authorList>
            <person name="Chan Y."/>
            <person name="Zeng H.H."/>
            <person name="Yu X.L."/>
            <person name="Leung W.K."/>
            <person name="Watt R.M."/>
        </authorList>
    </citation>
    <scope>NUCLEOTIDE SEQUENCE</scope>
    <source>
        <strain evidence="1">OMZ 847</strain>
    </source>
</reference>
<organism evidence="1 2">
    <name type="scientific">Treponema putidum</name>
    <dbReference type="NCBI Taxonomy" id="221027"/>
    <lineage>
        <taxon>Bacteria</taxon>
        <taxon>Pseudomonadati</taxon>
        <taxon>Spirochaetota</taxon>
        <taxon>Spirochaetia</taxon>
        <taxon>Spirochaetales</taxon>
        <taxon>Treponemataceae</taxon>
        <taxon>Treponema</taxon>
    </lineage>
</organism>
<gene>
    <name evidence="1" type="ORF">E4N76_00410</name>
</gene>